<sequence>MRVFTTENGVNFYDLFLKIERFKIVGDRQQIGFRRKFHRRMSPVAITERAKLTGLDKPLQSILQIAEISRRG</sequence>
<evidence type="ECO:0000313" key="2">
    <source>
        <dbReference type="Proteomes" id="UP000041314"/>
    </source>
</evidence>
<evidence type="ECO:0000313" key="1">
    <source>
        <dbReference type="EMBL" id="CNU57961.1"/>
    </source>
</evidence>
<dbReference type="EMBL" id="CQPA01000027">
    <property type="protein sequence ID" value="CNU57961.1"/>
    <property type="molecule type" value="Genomic_DNA"/>
</dbReference>
<reference evidence="1 2" key="1">
    <citation type="submission" date="2015-03" db="EMBL/GenBank/DDBJ databases">
        <authorList>
            <consortium name="Pathogen Informatics"/>
        </authorList>
    </citation>
    <scope>NUCLEOTIDE SEQUENCE [LARGE SCALE GENOMIC DNA]</scope>
    <source>
        <strain evidence="1 2">A1104</strain>
    </source>
</reference>
<accession>A0A655DDG1</accession>
<gene>
    <name evidence="1" type="ORF">ERS008198_03103</name>
</gene>
<organism evidence="1 2">
    <name type="scientific">Salmonella enterica subsp. enterica serovar Bovismorbificans</name>
    <dbReference type="NCBI Taxonomy" id="58097"/>
    <lineage>
        <taxon>Bacteria</taxon>
        <taxon>Pseudomonadati</taxon>
        <taxon>Pseudomonadota</taxon>
        <taxon>Gammaproteobacteria</taxon>
        <taxon>Enterobacterales</taxon>
        <taxon>Enterobacteriaceae</taxon>
        <taxon>Salmonella</taxon>
    </lineage>
</organism>
<dbReference type="AlphaFoldDB" id="A0A655DDG1"/>
<dbReference type="Proteomes" id="UP000041314">
    <property type="component" value="Unassembled WGS sequence"/>
</dbReference>
<protein>
    <submittedName>
        <fullName evidence="1">Uncharacterized protein</fullName>
    </submittedName>
</protein>
<name>A0A655DDG1_SALET</name>
<proteinExistence type="predicted"/>